<accession>A0ABT7MVQ5</accession>
<evidence type="ECO:0000313" key="1">
    <source>
        <dbReference type="EMBL" id="MDL9978531.1"/>
    </source>
</evidence>
<reference evidence="1 2" key="1">
    <citation type="submission" date="2023-06" db="EMBL/GenBank/DDBJ databases">
        <title>Microbacterium sp. nov., isolated from a waste landfill.</title>
        <authorList>
            <person name="Wen W."/>
        </authorList>
    </citation>
    <scope>NUCLEOTIDE SEQUENCE [LARGE SCALE GENOMIC DNA]</scope>
    <source>
        <strain evidence="1 2">ASV49</strain>
    </source>
</reference>
<gene>
    <name evidence="1" type="ORF">QSV35_04225</name>
</gene>
<comment type="caution">
    <text evidence="1">The sequence shown here is derived from an EMBL/GenBank/DDBJ whole genome shotgun (WGS) entry which is preliminary data.</text>
</comment>
<dbReference type="EMBL" id="JASXSZ010000001">
    <property type="protein sequence ID" value="MDL9978531.1"/>
    <property type="molecule type" value="Genomic_DNA"/>
</dbReference>
<sequence>MSQPAEPQDDVRALLAAARQAAGAEDAAPLAWRRVERADGQPWYLLVGVGSGYSGRVVAVGQDAEVRVMASDPAGANAWWVDAEGDLVWAPGSSSRSPLYPLRRVGVGGEVVYRDVDGAVVPLWAAGRG</sequence>
<protein>
    <submittedName>
        <fullName evidence="1">Uncharacterized protein</fullName>
    </submittedName>
</protein>
<organism evidence="1 2">
    <name type="scientific">Microbacterium candidum</name>
    <dbReference type="NCBI Taxonomy" id="3041922"/>
    <lineage>
        <taxon>Bacteria</taxon>
        <taxon>Bacillati</taxon>
        <taxon>Actinomycetota</taxon>
        <taxon>Actinomycetes</taxon>
        <taxon>Micrococcales</taxon>
        <taxon>Microbacteriaceae</taxon>
        <taxon>Microbacterium</taxon>
    </lineage>
</organism>
<proteinExistence type="predicted"/>
<dbReference type="RefSeq" id="WP_286287028.1">
    <property type="nucleotide sequence ID" value="NZ_JASXSZ010000001.1"/>
</dbReference>
<name>A0ABT7MVQ5_9MICO</name>
<dbReference type="Proteomes" id="UP001235064">
    <property type="component" value="Unassembled WGS sequence"/>
</dbReference>
<keyword evidence="2" id="KW-1185">Reference proteome</keyword>
<evidence type="ECO:0000313" key="2">
    <source>
        <dbReference type="Proteomes" id="UP001235064"/>
    </source>
</evidence>